<evidence type="ECO:0000256" key="3">
    <source>
        <dbReference type="ARBA" id="ARBA00022475"/>
    </source>
</evidence>
<proteinExistence type="predicted"/>
<accession>A0A4R4WXS3</accession>
<feature type="transmembrane region" description="Helical" evidence="7">
    <location>
        <begin position="7"/>
        <end position="36"/>
    </location>
</feature>
<reference evidence="8 9" key="1">
    <citation type="submission" date="2019-02" db="EMBL/GenBank/DDBJ databases">
        <title>Draft genome sequences of novel Actinobacteria.</title>
        <authorList>
            <person name="Sahin N."/>
            <person name="Ay H."/>
            <person name="Saygin H."/>
        </authorList>
    </citation>
    <scope>NUCLEOTIDE SEQUENCE [LARGE SCALE GENOMIC DNA]</scope>
    <source>
        <strain evidence="8 9">16K104</strain>
    </source>
</reference>
<dbReference type="EMBL" id="SMKR01000081">
    <property type="protein sequence ID" value="TDD22541.1"/>
    <property type="molecule type" value="Genomic_DNA"/>
</dbReference>
<dbReference type="SUPFAM" id="SSF161098">
    <property type="entry name" value="MetI-like"/>
    <property type="match status" value="1"/>
</dbReference>
<dbReference type="InterPro" id="IPR035906">
    <property type="entry name" value="MetI-like_sf"/>
</dbReference>
<evidence type="ECO:0000256" key="1">
    <source>
        <dbReference type="ARBA" id="ARBA00004651"/>
    </source>
</evidence>
<keyword evidence="4 7" id="KW-0812">Transmembrane</keyword>
<dbReference type="Gene3D" id="1.10.3720.10">
    <property type="entry name" value="MetI-like"/>
    <property type="match status" value="1"/>
</dbReference>
<dbReference type="PANTHER" id="PTHR43227:SF11">
    <property type="entry name" value="BLL4140 PROTEIN"/>
    <property type="match status" value="1"/>
</dbReference>
<comment type="caution">
    <text evidence="8">The sequence shown here is derived from an EMBL/GenBank/DDBJ whole genome shotgun (WGS) entry which is preliminary data.</text>
</comment>
<feature type="transmembrane region" description="Helical" evidence="7">
    <location>
        <begin position="66"/>
        <end position="91"/>
    </location>
</feature>
<keyword evidence="2" id="KW-0813">Transport</keyword>
<sequence length="95" mass="10663">MAGNTRWFWIFVGPFVIGLLIFSYLPIVWSLVLSFFEAYNTVTPSKFVGLQNYVDMLTDQAFLSSLGTFTIFAVFIVPLTFALSLALALLVNQVK</sequence>
<dbReference type="InterPro" id="IPR050809">
    <property type="entry name" value="UgpAE/MalFG_permease"/>
</dbReference>
<dbReference type="GO" id="GO:0005886">
    <property type="term" value="C:plasma membrane"/>
    <property type="evidence" value="ECO:0007669"/>
    <property type="project" value="UniProtKB-SubCell"/>
</dbReference>
<keyword evidence="5 7" id="KW-1133">Transmembrane helix</keyword>
<dbReference type="Proteomes" id="UP000295172">
    <property type="component" value="Unassembled WGS sequence"/>
</dbReference>
<name>A0A4R4WXS3_9ACTN</name>
<keyword evidence="3" id="KW-1003">Cell membrane</keyword>
<evidence type="ECO:0000313" key="8">
    <source>
        <dbReference type="EMBL" id="TDD22541.1"/>
    </source>
</evidence>
<evidence type="ECO:0000256" key="7">
    <source>
        <dbReference type="SAM" id="Phobius"/>
    </source>
</evidence>
<dbReference type="PANTHER" id="PTHR43227">
    <property type="entry name" value="BLL4140 PROTEIN"/>
    <property type="match status" value="1"/>
</dbReference>
<gene>
    <name evidence="8" type="ORF">E1218_19150</name>
</gene>
<feature type="non-terminal residue" evidence="8">
    <location>
        <position position="95"/>
    </location>
</feature>
<protein>
    <submittedName>
        <fullName evidence="8">Sugar ABC transporter permease</fullName>
    </submittedName>
</protein>
<keyword evidence="9" id="KW-1185">Reference proteome</keyword>
<keyword evidence="6 7" id="KW-0472">Membrane</keyword>
<dbReference type="AlphaFoldDB" id="A0A4R4WXS3"/>
<evidence type="ECO:0000313" key="9">
    <source>
        <dbReference type="Proteomes" id="UP000295172"/>
    </source>
</evidence>
<dbReference type="OrthoDB" id="9804439at2"/>
<evidence type="ECO:0000256" key="6">
    <source>
        <dbReference type="ARBA" id="ARBA00023136"/>
    </source>
</evidence>
<comment type="subcellular location">
    <subcellularLocation>
        <location evidence="1">Cell membrane</location>
        <topology evidence="1">Multi-pass membrane protein</topology>
    </subcellularLocation>
</comment>
<organism evidence="8 9">
    <name type="scientific">Kribbella turkmenica</name>
    <dbReference type="NCBI Taxonomy" id="2530375"/>
    <lineage>
        <taxon>Bacteria</taxon>
        <taxon>Bacillati</taxon>
        <taxon>Actinomycetota</taxon>
        <taxon>Actinomycetes</taxon>
        <taxon>Propionibacteriales</taxon>
        <taxon>Kribbellaceae</taxon>
        <taxon>Kribbella</taxon>
    </lineage>
</organism>
<evidence type="ECO:0000256" key="4">
    <source>
        <dbReference type="ARBA" id="ARBA00022692"/>
    </source>
</evidence>
<evidence type="ECO:0000256" key="5">
    <source>
        <dbReference type="ARBA" id="ARBA00022989"/>
    </source>
</evidence>
<evidence type="ECO:0000256" key="2">
    <source>
        <dbReference type="ARBA" id="ARBA00022448"/>
    </source>
</evidence>